<name>A0A917QEP1_9HYPH</name>
<feature type="transmembrane region" description="Helical" evidence="8">
    <location>
        <begin position="74"/>
        <end position="99"/>
    </location>
</feature>
<dbReference type="Pfam" id="PF00361">
    <property type="entry name" value="Proton_antipo_M"/>
    <property type="match status" value="1"/>
</dbReference>
<feature type="transmembrane region" description="Helical" evidence="8">
    <location>
        <begin position="164"/>
        <end position="186"/>
    </location>
</feature>
<dbReference type="PANTHER" id="PTHR42703:SF1">
    <property type="entry name" value="NA(+)_H(+) ANTIPORTER SUBUNIT D1"/>
    <property type="match status" value="1"/>
</dbReference>
<keyword evidence="11" id="KW-1185">Reference proteome</keyword>
<dbReference type="Proteomes" id="UP000600449">
    <property type="component" value="Unassembled WGS sequence"/>
</dbReference>
<feature type="transmembrane region" description="Helical" evidence="8">
    <location>
        <begin position="238"/>
        <end position="260"/>
    </location>
</feature>
<comment type="caution">
    <text evidence="10">The sequence shown here is derived from an EMBL/GenBank/DDBJ whole genome shotgun (WGS) entry which is preliminary data.</text>
</comment>
<proteinExistence type="inferred from homology"/>
<evidence type="ECO:0000256" key="1">
    <source>
        <dbReference type="ARBA" id="ARBA00004651"/>
    </source>
</evidence>
<gene>
    <name evidence="10" type="primary">phaD</name>
    <name evidence="10" type="ORF">GCM10011322_35760</name>
</gene>
<feature type="transmembrane region" description="Helical" evidence="8">
    <location>
        <begin position="111"/>
        <end position="128"/>
    </location>
</feature>
<feature type="transmembrane region" description="Helical" evidence="8">
    <location>
        <begin position="6"/>
        <end position="26"/>
    </location>
</feature>
<dbReference type="InterPro" id="IPR050586">
    <property type="entry name" value="CPA3_Na-H_Antiporter_D"/>
</dbReference>
<comment type="subcellular location">
    <subcellularLocation>
        <location evidence="1">Cell membrane</location>
        <topology evidence="1">Multi-pass membrane protein</topology>
    </subcellularLocation>
    <subcellularLocation>
        <location evidence="7">Membrane</location>
        <topology evidence="7">Multi-pass membrane protein</topology>
    </subcellularLocation>
</comment>
<evidence type="ECO:0000313" key="10">
    <source>
        <dbReference type="EMBL" id="GGK45408.1"/>
    </source>
</evidence>
<evidence type="ECO:0000256" key="8">
    <source>
        <dbReference type="SAM" id="Phobius"/>
    </source>
</evidence>
<feature type="transmembrane region" description="Helical" evidence="8">
    <location>
        <begin position="35"/>
        <end position="54"/>
    </location>
</feature>
<dbReference type="PANTHER" id="PTHR42703">
    <property type="entry name" value="NADH DEHYDROGENASE"/>
    <property type="match status" value="1"/>
</dbReference>
<dbReference type="GO" id="GO:0008137">
    <property type="term" value="F:NADH dehydrogenase (ubiquinone) activity"/>
    <property type="evidence" value="ECO:0007669"/>
    <property type="project" value="InterPro"/>
</dbReference>
<feature type="transmembrane region" description="Helical" evidence="8">
    <location>
        <begin position="333"/>
        <end position="354"/>
    </location>
</feature>
<organism evidence="10 11">
    <name type="scientific">Salinarimonas ramus</name>
    <dbReference type="NCBI Taxonomy" id="690164"/>
    <lineage>
        <taxon>Bacteria</taxon>
        <taxon>Pseudomonadati</taxon>
        <taxon>Pseudomonadota</taxon>
        <taxon>Alphaproteobacteria</taxon>
        <taxon>Hyphomicrobiales</taxon>
        <taxon>Salinarimonadaceae</taxon>
        <taxon>Salinarimonas</taxon>
    </lineage>
</organism>
<feature type="transmembrane region" description="Helical" evidence="8">
    <location>
        <begin position="472"/>
        <end position="491"/>
    </location>
</feature>
<evidence type="ECO:0000256" key="2">
    <source>
        <dbReference type="ARBA" id="ARBA00005346"/>
    </source>
</evidence>
<dbReference type="AlphaFoldDB" id="A0A917QEP1"/>
<comment type="similarity">
    <text evidence="2">Belongs to the CPA3 antiporters (TC 2.A.63) subunit D family.</text>
</comment>
<dbReference type="GO" id="GO:0042773">
    <property type="term" value="P:ATP synthesis coupled electron transport"/>
    <property type="evidence" value="ECO:0007669"/>
    <property type="project" value="InterPro"/>
</dbReference>
<keyword evidence="5 8" id="KW-1133">Transmembrane helix</keyword>
<feature type="transmembrane region" description="Helical" evidence="8">
    <location>
        <begin position="375"/>
        <end position="394"/>
    </location>
</feature>
<feature type="transmembrane region" description="Helical" evidence="8">
    <location>
        <begin position="280"/>
        <end position="299"/>
    </location>
</feature>
<feature type="transmembrane region" description="Helical" evidence="8">
    <location>
        <begin position="206"/>
        <end position="226"/>
    </location>
</feature>
<evidence type="ECO:0000256" key="3">
    <source>
        <dbReference type="ARBA" id="ARBA00022475"/>
    </source>
</evidence>
<dbReference type="NCBIfam" id="NF009309">
    <property type="entry name" value="PRK12666.1"/>
    <property type="match status" value="1"/>
</dbReference>
<protein>
    <submittedName>
        <fullName evidence="10">Monovalent cation/H+ antiporter subunit D</fullName>
    </submittedName>
</protein>
<feature type="transmembrane region" description="Helical" evidence="8">
    <location>
        <begin position="306"/>
        <end position="327"/>
    </location>
</feature>
<dbReference type="InterPro" id="IPR003918">
    <property type="entry name" value="NADH_UbQ_OxRdtase"/>
</dbReference>
<accession>A0A917QEP1</accession>
<sequence>MSVMNHLIIAPILLPAFTAAFIVLALRDDLRLQRIVSGVATAALLALGIYLYALAADGETRPYLLGNWPVPFGIILVLDRLSALMVLLTGILGLVVVAYASGGWDEKGRHFHALFQFQLMGIMGAFLTGDAFNLFVFFEVMLIASYGLMLHGGGPARLKAGFHYVTINLIGSTLFLFAIGLIYATTGTLNMADIARRSAEVAAGDVALLRVGALLLFLVFALKSSLAPLHWWLPTTYGAASAPAAAIFAIMTKVGAYSIIRMHAMVFGPEAGEIAWTAAPWIIPAALVTLLVGALGVLATRRLVDLVAFSVVWSMGSLLVALGLFDVEGLTAALYYAVHSTVAAAVLFLIADMVTRRRGASGDALRTAPPVGNDALLSGLFFVAAIAMAGLPPFSGFIGKLLILDAARASAYGPWIWALVLVTSLVVIIGFARAGSTLFWKAQAVGGGLVAAAPPPEREFDTPRKETGAMRLSVYALLAFAALLVVFAGPATEAFEATARQILDPAGYVAAVFDPAIVPDWSR</sequence>
<feature type="transmembrane region" description="Helical" evidence="8">
    <location>
        <begin position="414"/>
        <end position="432"/>
    </location>
</feature>
<keyword evidence="3" id="KW-1003">Cell membrane</keyword>
<keyword evidence="6 8" id="KW-0472">Membrane</keyword>
<evidence type="ECO:0000256" key="5">
    <source>
        <dbReference type="ARBA" id="ARBA00022989"/>
    </source>
</evidence>
<dbReference type="EMBL" id="BMMF01000011">
    <property type="protein sequence ID" value="GGK45408.1"/>
    <property type="molecule type" value="Genomic_DNA"/>
</dbReference>
<evidence type="ECO:0000313" key="11">
    <source>
        <dbReference type="Proteomes" id="UP000600449"/>
    </source>
</evidence>
<evidence type="ECO:0000256" key="6">
    <source>
        <dbReference type="ARBA" id="ARBA00023136"/>
    </source>
</evidence>
<reference evidence="10 11" key="1">
    <citation type="journal article" date="2014" name="Int. J. Syst. Evol. Microbiol.">
        <title>Complete genome sequence of Corynebacterium casei LMG S-19264T (=DSM 44701T), isolated from a smear-ripened cheese.</title>
        <authorList>
            <consortium name="US DOE Joint Genome Institute (JGI-PGF)"/>
            <person name="Walter F."/>
            <person name="Albersmeier A."/>
            <person name="Kalinowski J."/>
            <person name="Ruckert C."/>
        </authorList>
    </citation>
    <scope>NUCLEOTIDE SEQUENCE [LARGE SCALE GENOMIC DNA]</scope>
    <source>
        <strain evidence="10 11">CGMCC 1.9161</strain>
    </source>
</reference>
<keyword evidence="4 7" id="KW-0812">Transmembrane</keyword>
<dbReference type="InterPro" id="IPR001750">
    <property type="entry name" value="ND/Mrp_TM"/>
</dbReference>
<evidence type="ECO:0000256" key="7">
    <source>
        <dbReference type="RuleBase" id="RU000320"/>
    </source>
</evidence>
<evidence type="ECO:0000259" key="9">
    <source>
        <dbReference type="Pfam" id="PF00361"/>
    </source>
</evidence>
<evidence type="ECO:0000256" key="4">
    <source>
        <dbReference type="ARBA" id="ARBA00022692"/>
    </source>
</evidence>
<feature type="transmembrane region" description="Helical" evidence="8">
    <location>
        <begin position="134"/>
        <end position="152"/>
    </location>
</feature>
<feature type="domain" description="NADH:quinone oxidoreductase/Mrp antiporter transmembrane" evidence="9">
    <location>
        <begin position="130"/>
        <end position="424"/>
    </location>
</feature>
<dbReference type="GO" id="GO:0005886">
    <property type="term" value="C:plasma membrane"/>
    <property type="evidence" value="ECO:0007669"/>
    <property type="project" value="UniProtKB-SubCell"/>
</dbReference>
<dbReference type="PRINTS" id="PR01437">
    <property type="entry name" value="NUOXDRDTASE4"/>
</dbReference>